<dbReference type="PROSITE" id="PS51352">
    <property type="entry name" value="THIOREDOXIN_2"/>
    <property type="match status" value="1"/>
</dbReference>
<dbReference type="OrthoDB" id="10263751at2759"/>
<dbReference type="AlphaFoldDB" id="A0A9K3KIZ9"/>
<dbReference type="Proteomes" id="UP000693970">
    <property type="component" value="Unassembled WGS sequence"/>
</dbReference>
<evidence type="ECO:0000313" key="2">
    <source>
        <dbReference type="EMBL" id="KAG7344584.1"/>
    </source>
</evidence>
<dbReference type="PANTHER" id="PTHR10438:SF468">
    <property type="entry name" value="THIOREDOXIN-1-RELATED"/>
    <property type="match status" value="1"/>
</dbReference>
<gene>
    <name evidence="2" type="ORF">IV203_022592</name>
</gene>
<dbReference type="PANTHER" id="PTHR10438">
    <property type="entry name" value="THIOREDOXIN"/>
    <property type="match status" value="1"/>
</dbReference>
<feature type="domain" description="Thioredoxin" evidence="1">
    <location>
        <begin position="1"/>
        <end position="111"/>
    </location>
</feature>
<comment type="caution">
    <text evidence="2">The sequence shown here is derived from an EMBL/GenBank/DDBJ whole genome shotgun (WGS) entry which is preliminary data.</text>
</comment>
<name>A0A9K3KIZ9_9STRA</name>
<keyword evidence="3" id="KW-1185">Reference proteome</keyword>
<proteinExistence type="predicted"/>
<dbReference type="Pfam" id="PF00085">
    <property type="entry name" value="Thioredoxin"/>
    <property type="match status" value="1"/>
</dbReference>
<dbReference type="InterPro" id="IPR050620">
    <property type="entry name" value="Thioredoxin_H-type-like"/>
</dbReference>
<dbReference type="CDD" id="cd02947">
    <property type="entry name" value="TRX_family"/>
    <property type="match status" value="1"/>
</dbReference>
<organism evidence="2 3">
    <name type="scientific">Nitzschia inconspicua</name>
    <dbReference type="NCBI Taxonomy" id="303405"/>
    <lineage>
        <taxon>Eukaryota</taxon>
        <taxon>Sar</taxon>
        <taxon>Stramenopiles</taxon>
        <taxon>Ochrophyta</taxon>
        <taxon>Bacillariophyta</taxon>
        <taxon>Bacillariophyceae</taxon>
        <taxon>Bacillariophycidae</taxon>
        <taxon>Bacillariales</taxon>
        <taxon>Bacillariaceae</taxon>
        <taxon>Nitzschia</taxon>
    </lineage>
</organism>
<dbReference type="EMBL" id="JAGRRH010000023">
    <property type="protein sequence ID" value="KAG7344584.1"/>
    <property type="molecule type" value="Genomic_DNA"/>
</dbReference>
<reference evidence="2" key="1">
    <citation type="journal article" date="2021" name="Sci. Rep.">
        <title>Diploid genomic architecture of Nitzschia inconspicua, an elite biomass production diatom.</title>
        <authorList>
            <person name="Oliver A."/>
            <person name="Podell S."/>
            <person name="Pinowska A."/>
            <person name="Traller J.C."/>
            <person name="Smith S.R."/>
            <person name="McClure R."/>
            <person name="Beliaev A."/>
            <person name="Bohutskyi P."/>
            <person name="Hill E.A."/>
            <person name="Rabines A."/>
            <person name="Zheng H."/>
            <person name="Allen L.Z."/>
            <person name="Kuo A."/>
            <person name="Grigoriev I.V."/>
            <person name="Allen A.E."/>
            <person name="Hazlebeck D."/>
            <person name="Allen E.E."/>
        </authorList>
    </citation>
    <scope>NUCLEOTIDE SEQUENCE</scope>
    <source>
        <strain evidence="2">Hildebrandi</strain>
    </source>
</reference>
<dbReference type="InterPro" id="IPR013766">
    <property type="entry name" value="Thioredoxin_domain"/>
</dbReference>
<evidence type="ECO:0000259" key="1">
    <source>
        <dbReference type="PROSITE" id="PS51352"/>
    </source>
</evidence>
<accession>A0A9K3KIZ9</accession>
<evidence type="ECO:0000313" key="3">
    <source>
        <dbReference type="Proteomes" id="UP000693970"/>
    </source>
</evidence>
<reference evidence="2" key="2">
    <citation type="submission" date="2021-04" db="EMBL/GenBank/DDBJ databases">
        <authorList>
            <person name="Podell S."/>
        </authorList>
    </citation>
    <scope>NUCLEOTIDE SEQUENCE</scope>
    <source>
        <strain evidence="2">Hildebrandi</strain>
    </source>
</reference>
<protein>
    <submittedName>
        <fullName evidence="2">Thioredoxin</fullName>
    </submittedName>
</protein>
<sequence length="113" mass="12720">MAASTNFVELEDADALMQFLNDHQEGCVITFSATWCGPCKASKPKLKNELARKSPVPIGYVQEEDIDDFLQVFVEIKAFPTYVYFQNGKETARVQGVDLQAVEQMIQDQQQQG</sequence>
<dbReference type="InterPro" id="IPR017937">
    <property type="entry name" value="Thioredoxin_CS"/>
</dbReference>
<dbReference type="PROSITE" id="PS00194">
    <property type="entry name" value="THIOREDOXIN_1"/>
    <property type="match status" value="1"/>
</dbReference>